<dbReference type="InterPro" id="IPR009057">
    <property type="entry name" value="Homeodomain-like_sf"/>
</dbReference>
<evidence type="ECO:0000313" key="5">
    <source>
        <dbReference type="Proteomes" id="UP001592531"/>
    </source>
</evidence>
<evidence type="ECO:0000256" key="2">
    <source>
        <dbReference type="PROSITE-ProRule" id="PRU00335"/>
    </source>
</evidence>
<comment type="caution">
    <text evidence="4">The sequence shown here is derived from an EMBL/GenBank/DDBJ whole genome shotgun (WGS) entry which is preliminary data.</text>
</comment>
<evidence type="ECO:0000313" key="4">
    <source>
        <dbReference type="EMBL" id="MFC1419452.1"/>
    </source>
</evidence>
<sequence>MSKVDLSPRPVEAMSPRQLERRKHLITAAIDLVAEIGVERVQMKQVSERSGVALGTTYRYFSSKDHLLAAAVSDWRGMLMSDLAAELRGSNAPLGGTERVVRFVHRGMRAFQRQPHLAHLLVAVTVSTDPFASEAVDAMANAGRASLLAVMPEVPAAARGVVPHIIDAAWQSELVAWVTGRSTLGDAYLRLEEVIRLVLGPYSTGGGAGAGAPAGAAVGAAVGAGAAVGLAAKLPAPG</sequence>
<dbReference type="Gene3D" id="1.10.357.10">
    <property type="entry name" value="Tetracycline Repressor, domain 2"/>
    <property type="match status" value="1"/>
</dbReference>
<dbReference type="PANTHER" id="PTHR30055:SF226">
    <property type="entry name" value="HTH-TYPE TRANSCRIPTIONAL REGULATOR PKSA"/>
    <property type="match status" value="1"/>
</dbReference>
<feature type="DNA-binding region" description="H-T-H motif" evidence="2">
    <location>
        <begin position="42"/>
        <end position="61"/>
    </location>
</feature>
<dbReference type="PANTHER" id="PTHR30055">
    <property type="entry name" value="HTH-TYPE TRANSCRIPTIONAL REGULATOR RUTR"/>
    <property type="match status" value="1"/>
</dbReference>
<dbReference type="RefSeq" id="WP_380538780.1">
    <property type="nucleotide sequence ID" value="NZ_JBHFAB010000018.1"/>
</dbReference>
<dbReference type="Pfam" id="PF00440">
    <property type="entry name" value="TetR_N"/>
    <property type="match status" value="1"/>
</dbReference>
<dbReference type="InterPro" id="IPR050109">
    <property type="entry name" value="HTH-type_TetR-like_transc_reg"/>
</dbReference>
<dbReference type="PROSITE" id="PS50977">
    <property type="entry name" value="HTH_TETR_2"/>
    <property type="match status" value="1"/>
</dbReference>
<evidence type="ECO:0000256" key="1">
    <source>
        <dbReference type="ARBA" id="ARBA00023125"/>
    </source>
</evidence>
<dbReference type="Proteomes" id="UP001592531">
    <property type="component" value="Unassembled WGS sequence"/>
</dbReference>
<dbReference type="SUPFAM" id="SSF46689">
    <property type="entry name" value="Homeodomain-like"/>
    <property type="match status" value="1"/>
</dbReference>
<dbReference type="EMBL" id="JBHFAB010000018">
    <property type="protein sequence ID" value="MFC1419452.1"/>
    <property type="molecule type" value="Genomic_DNA"/>
</dbReference>
<proteinExistence type="predicted"/>
<gene>
    <name evidence="4" type="ORF">ACEZDE_22870</name>
</gene>
<dbReference type="Pfam" id="PF17925">
    <property type="entry name" value="TetR_C_20"/>
    <property type="match status" value="1"/>
</dbReference>
<reference evidence="4 5" key="1">
    <citation type="submission" date="2024-09" db="EMBL/GenBank/DDBJ databases">
        <authorList>
            <person name="Lee S.D."/>
        </authorList>
    </citation>
    <scope>NUCLEOTIDE SEQUENCE [LARGE SCALE GENOMIC DNA]</scope>
    <source>
        <strain evidence="4 5">N8-3</strain>
    </source>
</reference>
<name>A0ABV6W151_9ACTN</name>
<accession>A0ABV6W151</accession>
<keyword evidence="1 2" id="KW-0238">DNA-binding</keyword>
<keyword evidence="5" id="KW-1185">Reference proteome</keyword>
<dbReference type="PRINTS" id="PR00455">
    <property type="entry name" value="HTHTETR"/>
</dbReference>
<protein>
    <submittedName>
        <fullName evidence="4">TetR/AcrR family transcriptional regulator</fullName>
    </submittedName>
</protein>
<dbReference type="InterPro" id="IPR001647">
    <property type="entry name" value="HTH_TetR"/>
</dbReference>
<organism evidence="4 5">
    <name type="scientific">Streptacidiphilus cavernicola</name>
    <dbReference type="NCBI Taxonomy" id="3342716"/>
    <lineage>
        <taxon>Bacteria</taxon>
        <taxon>Bacillati</taxon>
        <taxon>Actinomycetota</taxon>
        <taxon>Actinomycetes</taxon>
        <taxon>Kitasatosporales</taxon>
        <taxon>Streptomycetaceae</taxon>
        <taxon>Streptacidiphilus</taxon>
    </lineage>
</organism>
<evidence type="ECO:0000259" key="3">
    <source>
        <dbReference type="PROSITE" id="PS50977"/>
    </source>
</evidence>
<feature type="domain" description="HTH tetR-type" evidence="3">
    <location>
        <begin position="19"/>
        <end position="79"/>
    </location>
</feature>
<dbReference type="InterPro" id="IPR041642">
    <property type="entry name" value="KstR_C"/>
</dbReference>